<sequence>MNIHVHAPDGGGIPGALCEQDGDLTTFRRDVTCPDCDDILDADFTIGDWPKLTHGFAEQLRAQQQLWTSARSPRRSPVLCRGHKPETGKRRTCA</sequence>
<feature type="region of interest" description="Disordered" evidence="1">
    <location>
        <begin position="72"/>
        <end position="94"/>
    </location>
</feature>
<proteinExistence type="predicted"/>
<gene>
    <name evidence="2" type="ORF">CKJ66_26790</name>
</gene>
<name>A0A2A2ZBJ2_MYCAV</name>
<dbReference type="AlphaFoldDB" id="A0A2A2ZBJ2"/>
<dbReference type="EMBL" id="NSFD01000055">
    <property type="protein sequence ID" value="PBA23829.1"/>
    <property type="molecule type" value="Genomic_DNA"/>
</dbReference>
<evidence type="ECO:0000313" key="2">
    <source>
        <dbReference type="EMBL" id="PBA23829.1"/>
    </source>
</evidence>
<evidence type="ECO:0000256" key="1">
    <source>
        <dbReference type="SAM" id="MobiDB-lite"/>
    </source>
</evidence>
<protein>
    <submittedName>
        <fullName evidence="2">Uncharacterized protein</fullName>
    </submittedName>
</protein>
<accession>A0A2A2ZBJ2</accession>
<evidence type="ECO:0000313" key="3">
    <source>
        <dbReference type="Proteomes" id="UP000217768"/>
    </source>
</evidence>
<comment type="caution">
    <text evidence="2">The sequence shown here is derived from an EMBL/GenBank/DDBJ whole genome shotgun (WGS) entry which is preliminary data.</text>
</comment>
<feature type="compositionally biased region" description="Basic and acidic residues" evidence="1">
    <location>
        <begin position="83"/>
        <end position="94"/>
    </location>
</feature>
<dbReference type="Proteomes" id="UP000217768">
    <property type="component" value="Unassembled WGS sequence"/>
</dbReference>
<dbReference type="RefSeq" id="WP_095795218.1">
    <property type="nucleotide sequence ID" value="NZ_NSFD01000055.1"/>
</dbReference>
<organism evidence="2 3">
    <name type="scientific">Mycobacterium avium</name>
    <dbReference type="NCBI Taxonomy" id="1764"/>
    <lineage>
        <taxon>Bacteria</taxon>
        <taxon>Bacillati</taxon>
        <taxon>Actinomycetota</taxon>
        <taxon>Actinomycetes</taxon>
        <taxon>Mycobacteriales</taxon>
        <taxon>Mycobacteriaceae</taxon>
        <taxon>Mycobacterium</taxon>
        <taxon>Mycobacterium avium complex (MAC)</taxon>
    </lineage>
</organism>
<reference evidence="2 3" key="1">
    <citation type="submission" date="2017-08" db="EMBL/GenBank/DDBJ databases">
        <title>Phylogenetic analysis of Mycobacterium avium complex whole genomes.</title>
        <authorList>
            <person name="Caverly L.J."/>
            <person name="Spilker T."/>
            <person name="Lipuma J."/>
        </authorList>
    </citation>
    <scope>NUCLEOTIDE SEQUENCE [LARGE SCALE GENOMIC DNA]</scope>
    <source>
        <strain evidence="2 3">FLAC0165</strain>
    </source>
</reference>